<dbReference type="GO" id="GO:0016874">
    <property type="term" value="F:ligase activity"/>
    <property type="evidence" value="ECO:0007669"/>
    <property type="project" value="UniProtKB-KW"/>
</dbReference>
<sequence length="99" mass="10500">MASTAHGQAIARAAHGQAMAGAAHGQDMARRGHGQVMARIAHGQAMAMACLCHGLVYHRNVKCEVRGHLYVIVAAVADICYEAGTKLAWNSYEASELKV</sequence>
<reference evidence="1" key="1">
    <citation type="submission" date="2021-07" db="EMBL/GenBank/DDBJ databases">
        <authorList>
            <person name="Catto M.A."/>
            <person name="Jacobson A."/>
            <person name="Kennedy G."/>
            <person name="Labadie P."/>
            <person name="Hunt B.G."/>
            <person name="Srinivasan R."/>
        </authorList>
    </citation>
    <scope>NUCLEOTIDE SEQUENCE</scope>
    <source>
        <strain evidence="1">PL_HMW_Pooled</strain>
        <tissue evidence="1">Head</tissue>
    </source>
</reference>
<gene>
    <name evidence="1" type="ORF">KUF71_006386</name>
</gene>
<protein>
    <submittedName>
        <fullName evidence="1">DNA ligase</fullName>
    </submittedName>
</protein>
<comment type="caution">
    <text evidence="1">The sequence shown here is derived from an EMBL/GenBank/DDBJ whole genome shotgun (WGS) entry which is preliminary data.</text>
</comment>
<keyword evidence="1" id="KW-0436">Ligase</keyword>
<name>A0AAE1LES3_9NEOP</name>
<dbReference type="EMBL" id="JAHWGI010000598">
    <property type="protein sequence ID" value="KAK3916775.1"/>
    <property type="molecule type" value="Genomic_DNA"/>
</dbReference>
<proteinExistence type="predicted"/>
<reference evidence="1" key="2">
    <citation type="journal article" date="2023" name="BMC Genomics">
        <title>Pest status, molecular evolution, and epigenetic factors derived from the genome assembly of Frankliniella fusca, a thysanopteran phytovirus vector.</title>
        <authorList>
            <person name="Catto M.A."/>
            <person name="Labadie P.E."/>
            <person name="Jacobson A.L."/>
            <person name="Kennedy G.G."/>
            <person name="Srinivasan R."/>
            <person name="Hunt B.G."/>
        </authorList>
    </citation>
    <scope>NUCLEOTIDE SEQUENCE</scope>
    <source>
        <strain evidence="1">PL_HMW_Pooled</strain>
    </source>
</reference>
<evidence type="ECO:0000313" key="1">
    <source>
        <dbReference type="EMBL" id="KAK3916775.1"/>
    </source>
</evidence>
<organism evidence="1 2">
    <name type="scientific">Frankliniella fusca</name>
    <dbReference type="NCBI Taxonomy" id="407009"/>
    <lineage>
        <taxon>Eukaryota</taxon>
        <taxon>Metazoa</taxon>
        <taxon>Ecdysozoa</taxon>
        <taxon>Arthropoda</taxon>
        <taxon>Hexapoda</taxon>
        <taxon>Insecta</taxon>
        <taxon>Pterygota</taxon>
        <taxon>Neoptera</taxon>
        <taxon>Paraneoptera</taxon>
        <taxon>Thysanoptera</taxon>
        <taxon>Terebrantia</taxon>
        <taxon>Thripoidea</taxon>
        <taxon>Thripidae</taxon>
        <taxon>Frankliniella</taxon>
    </lineage>
</organism>
<accession>A0AAE1LES3</accession>
<keyword evidence="2" id="KW-1185">Reference proteome</keyword>
<dbReference type="AlphaFoldDB" id="A0AAE1LES3"/>
<dbReference type="Proteomes" id="UP001219518">
    <property type="component" value="Unassembled WGS sequence"/>
</dbReference>
<evidence type="ECO:0000313" key="2">
    <source>
        <dbReference type="Proteomes" id="UP001219518"/>
    </source>
</evidence>